<protein>
    <recommendedName>
        <fullName evidence="4">Bifunctional inhibitor/plant lipid transfer protein/seed storage helical domain-containing protein</fullName>
    </recommendedName>
</protein>
<keyword evidence="1" id="KW-0472">Membrane</keyword>
<keyword evidence="1" id="KW-1133">Transmembrane helix</keyword>
<feature type="transmembrane region" description="Helical" evidence="1">
    <location>
        <begin position="184"/>
        <end position="207"/>
    </location>
</feature>
<dbReference type="AlphaFoldDB" id="A0A1D1ZPC7"/>
<evidence type="ECO:0000256" key="2">
    <source>
        <dbReference type="SAM" id="SignalP"/>
    </source>
</evidence>
<reference evidence="3" key="1">
    <citation type="submission" date="2015-08" db="EMBL/GenBank/DDBJ databases">
        <authorList>
            <person name="Babu N.S."/>
            <person name="Beckwith C.J."/>
            <person name="Beseler K.G."/>
            <person name="Brison A."/>
            <person name="Carone J.V."/>
            <person name="Caskin T.P."/>
            <person name="Diamond M."/>
            <person name="Durham M.E."/>
            <person name="Foxe J.M."/>
            <person name="Go M."/>
            <person name="Henderson B.A."/>
            <person name="Jones I.B."/>
            <person name="McGettigan J.A."/>
            <person name="Micheletti S.J."/>
            <person name="Nasrallah M.E."/>
            <person name="Ortiz D."/>
            <person name="Piller C.R."/>
            <person name="Privatt S.R."/>
            <person name="Schneider S.L."/>
            <person name="Sharp S."/>
            <person name="Smith T.C."/>
            <person name="Stanton J.D."/>
            <person name="Ullery H.E."/>
            <person name="Wilson R.J."/>
            <person name="Serrano M.G."/>
            <person name="Buck G."/>
            <person name="Lee V."/>
            <person name="Wang Y."/>
            <person name="Carvalho R."/>
            <person name="Voegtly L."/>
            <person name="Shi R."/>
            <person name="Duckworth R."/>
            <person name="Johnson A."/>
            <person name="Loviza R."/>
            <person name="Walstead R."/>
            <person name="Shah Z."/>
            <person name="Kiflezghi M."/>
            <person name="Wade K."/>
            <person name="Ball S.L."/>
            <person name="Bradley K.W."/>
            <person name="Asai D.J."/>
            <person name="Bowman C.A."/>
            <person name="Russell D.A."/>
            <person name="Pope W.H."/>
            <person name="Jacobs-Sera D."/>
            <person name="Hendrix R.W."/>
            <person name="Hatfull G.F."/>
        </authorList>
    </citation>
    <scope>NUCLEOTIDE SEQUENCE</scope>
</reference>
<proteinExistence type="predicted"/>
<dbReference type="EMBL" id="GDKF01010047">
    <property type="protein sequence ID" value="JAT68575.1"/>
    <property type="molecule type" value="Transcribed_RNA"/>
</dbReference>
<evidence type="ECO:0000256" key="1">
    <source>
        <dbReference type="SAM" id="Phobius"/>
    </source>
</evidence>
<gene>
    <name evidence="3" type="ORF">g.4497</name>
</gene>
<feature type="chain" id="PRO_5008901149" description="Bifunctional inhibitor/plant lipid transfer protein/seed storage helical domain-containing protein" evidence="2">
    <location>
        <begin position="39"/>
        <end position="224"/>
    </location>
</feature>
<sequence length="224" mass="23900">KPKYPNTVCVVVCVTPCHMRVLLFAALALAGFAAPASAAEAVPLPEDYTTACSRDVMWNITSSDHTCSETLTNYLDPVPSCCETLATYYGPNSTLPSRNCWCVPEYFAEQLALSVVHYISVPTYLAGCEKLGYPIYYYQEGAGPCAGVSAAGGAATTGAASAPVEGLPMRSFGAWVRGLAQYKWGAVMFTVAILAAIGFSLMAWAFIFDAGVDIYEAIVARKNR</sequence>
<keyword evidence="1" id="KW-0812">Transmembrane</keyword>
<evidence type="ECO:0000313" key="3">
    <source>
        <dbReference type="EMBL" id="JAT68575.1"/>
    </source>
</evidence>
<feature type="non-terminal residue" evidence="3">
    <location>
        <position position="1"/>
    </location>
</feature>
<organism evidence="3">
    <name type="scientific">Auxenochlorella protothecoides</name>
    <name type="common">Green microalga</name>
    <name type="synonym">Chlorella protothecoides</name>
    <dbReference type="NCBI Taxonomy" id="3075"/>
    <lineage>
        <taxon>Eukaryota</taxon>
        <taxon>Viridiplantae</taxon>
        <taxon>Chlorophyta</taxon>
        <taxon>core chlorophytes</taxon>
        <taxon>Trebouxiophyceae</taxon>
        <taxon>Chlorellales</taxon>
        <taxon>Chlorellaceae</taxon>
        <taxon>Auxenochlorella</taxon>
    </lineage>
</organism>
<feature type="signal peptide" evidence="2">
    <location>
        <begin position="1"/>
        <end position="38"/>
    </location>
</feature>
<name>A0A1D1ZPC7_AUXPR</name>
<keyword evidence="2" id="KW-0732">Signal</keyword>
<accession>A0A1D1ZPC7</accession>
<evidence type="ECO:0008006" key="4">
    <source>
        <dbReference type="Google" id="ProtNLM"/>
    </source>
</evidence>